<dbReference type="Proteomes" id="UP001239215">
    <property type="component" value="Unassembled WGS sequence"/>
</dbReference>
<protein>
    <recommendedName>
        <fullName evidence="3">alcohol dehydrogenase</fullName>
        <ecNumber evidence="3">1.1.1.1</ecNumber>
    </recommendedName>
</protein>
<gene>
    <name evidence="11" type="ORF">QE405_002941</name>
</gene>
<dbReference type="PANTHER" id="PTHR42940">
    <property type="entry name" value="ALCOHOL DEHYDROGENASE 1-RELATED"/>
    <property type="match status" value="1"/>
</dbReference>
<sequence>MSAPTAAVPARMRALRLVEWAARPVLAEVDVPRPEGRQVLVRVEAAGLCQSDLHVVDAPAGALPYEAPFTLGHEIAGTVAAAGDDVDPAVLGTAVVVHGVWGCGTCRNCRRGRESYCLELADGPAGAGLGRDGGLADYVLVPDVRHLVPTDGLAATAAAPLTDAGLTAQHAVRRHRALAEGGTTVLIGVGGLGHLALQILRALPDTAVVAVEPRPAARELALRLGARAAVADVGDVAAELAGLGRGPGADLVLDFVGSPTTLAVAPELLAPGGTVVVVGSGGGRLEVAKGRLANGWTFDAPFWGHRSDLVDVVTLARQGTVTAEVHTYPLADALTALDDLRAGRVQGRAVVVP</sequence>
<evidence type="ECO:0000256" key="3">
    <source>
        <dbReference type="ARBA" id="ARBA00013190"/>
    </source>
</evidence>
<dbReference type="GO" id="GO:0008270">
    <property type="term" value="F:zinc ion binding"/>
    <property type="evidence" value="ECO:0007669"/>
    <property type="project" value="InterPro"/>
</dbReference>
<dbReference type="Pfam" id="PF08240">
    <property type="entry name" value="ADH_N"/>
    <property type="match status" value="1"/>
</dbReference>
<keyword evidence="5 9" id="KW-0862">Zinc</keyword>
<evidence type="ECO:0000256" key="5">
    <source>
        <dbReference type="ARBA" id="ARBA00022833"/>
    </source>
</evidence>
<evidence type="ECO:0000256" key="7">
    <source>
        <dbReference type="ARBA" id="ARBA00049164"/>
    </source>
</evidence>
<comment type="catalytic activity">
    <reaction evidence="7">
        <text>a secondary alcohol + NAD(+) = a ketone + NADH + H(+)</text>
        <dbReference type="Rhea" id="RHEA:10740"/>
        <dbReference type="ChEBI" id="CHEBI:15378"/>
        <dbReference type="ChEBI" id="CHEBI:17087"/>
        <dbReference type="ChEBI" id="CHEBI:35681"/>
        <dbReference type="ChEBI" id="CHEBI:57540"/>
        <dbReference type="ChEBI" id="CHEBI:57945"/>
        <dbReference type="EC" id="1.1.1.1"/>
    </reaction>
</comment>
<dbReference type="Pfam" id="PF00107">
    <property type="entry name" value="ADH_zinc_N"/>
    <property type="match status" value="1"/>
</dbReference>
<evidence type="ECO:0000256" key="9">
    <source>
        <dbReference type="RuleBase" id="RU361277"/>
    </source>
</evidence>
<dbReference type="InterPro" id="IPR002328">
    <property type="entry name" value="ADH_Zn_CS"/>
</dbReference>
<comment type="caution">
    <text evidence="11">The sequence shown here is derived from an EMBL/GenBank/DDBJ whole genome shotgun (WGS) entry which is preliminary data.</text>
</comment>
<dbReference type="InterPro" id="IPR013154">
    <property type="entry name" value="ADH-like_N"/>
</dbReference>
<evidence type="ECO:0000256" key="2">
    <source>
        <dbReference type="ARBA" id="ARBA00008072"/>
    </source>
</evidence>
<dbReference type="InterPro" id="IPR020843">
    <property type="entry name" value="ER"/>
</dbReference>
<dbReference type="EC" id="1.1.1.1" evidence="3"/>
<feature type="domain" description="Enoyl reductase (ER)" evidence="10">
    <location>
        <begin position="13"/>
        <end position="351"/>
    </location>
</feature>
<dbReference type="RefSeq" id="WP_307202105.1">
    <property type="nucleotide sequence ID" value="NZ_JAUTAN010000001.1"/>
</dbReference>
<dbReference type="PANTHER" id="PTHR42940:SF8">
    <property type="entry name" value="VACUOLAR PROTEIN SORTING-ASSOCIATED PROTEIN 11"/>
    <property type="match status" value="1"/>
</dbReference>
<dbReference type="GO" id="GO:0004022">
    <property type="term" value="F:alcohol dehydrogenase (NAD+) activity"/>
    <property type="evidence" value="ECO:0007669"/>
    <property type="project" value="UniProtKB-EC"/>
</dbReference>
<dbReference type="Gene3D" id="3.40.50.720">
    <property type="entry name" value="NAD(P)-binding Rossmann-like Domain"/>
    <property type="match status" value="1"/>
</dbReference>
<evidence type="ECO:0000313" key="12">
    <source>
        <dbReference type="Proteomes" id="UP001239215"/>
    </source>
</evidence>
<accession>A0AAJ1U8V6</accession>
<comment type="similarity">
    <text evidence="2 9">Belongs to the zinc-containing alcohol dehydrogenase family.</text>
</comment>
<dbReference type="InterPro" id="IPR036291">
    <property type="entry name" value="NAD(P)-bd_dom_sf"/>
</dbReference>
<keyword evidence="6 11" id="KW-0560">Oxidoreductase</keyword>
<evidence type="ECO:0000259" key="10">
    <source>
        <dbReference type="SMART" id="SM00829"/>
    </source>
</evidence>
<reference evidence="11" key="1">
    <citation type="submission" date="2023-07" db="EMBL/GenBank/DDBJ databases">
        <title>Functional and genomic diversity of the sorghum phyllosphere microbiome.</title>
        <authorList>
            <person name="Shade A."/>
        </authorList>
    </citation>
    <scope>NUCLEOTIDE SEQUENCE</scope>
    <source>
        <strain evidence="11">SORGH_AS_1067</strain>
    </source>
</reference>
<evidence type="ECO:0000256" key="4">
    <source>
        <dbReference type="ARBA" id="ARBA00022723"/>
    </source>
</evidence>
<dbReference type="AlphaFoldDB" id="A0AAJ1U8V6"/>
<dbReference type="SMART" id="SM00829">
    <property type="entry name" value="PKS_ER"/>
    <property type="match status" value="1"/>
</dbReference>
<evidence type="ECO:0000313" key="11">
    <source>
        <dbReference type="EMBL" id="MDQ1105657.1"/>
    </source>
</evidence>
<comment type="catalytic activity">
    <reaction evidence="8">
        <text>a primary alcohol + NAD(+) = an aldehyde + NADH + H(+)</text>
        <dbReference type="Rhea" id="RHEA:10736"/>
        <dbReference type="ChEBI" id="CHEBI:15378"/>
        <dbReference type="ChEBI" id="CHEBI:15734"/>
        <dbReference type="ChEBI" id="CHEBI:17478"/>
        <dbReference type="ChEBI" id="CHEBI:57540"/>
        <dbReference type="ChEBI" id="CHEBI:57945"/>
        <dbReference type="EC" id="1.1.1.1"/>
    </reaction>
</comment>
<comment type="cofactor">
    <cofactor evidence="1 9">
        <name>Zn(2+)</name>
        <dbReference type="ChEBI" id="CHEBI:29105"/>
    </cofactor>
</comment>
<dbReference type="SUPFAM" id="SSF50129">
    <property type="entry name" value="GroES-like"/>
    <property type="match status" value="1"/>
</dbReference>
<name>A0AAJ1U8V6_9ACTN</name>
<evidence type="ECO:0000256" key="6">
    <source>
        <dbReference type="ARBA" id="ARBA00023002"/>
    </source>
</evidence>
<dbReference type="PROSITE" id="PS00059">
    <property type="entry name" value="ADH_ZINC"/>
    <property type="match status" value="1"/>
</dbReference>
<proteinExistence type="inferred from homology"/>
<keyword evidence="4 9" id="KW-0479">Metal-binding</keyword>
<dbReference type="EMBL" id="JAUTAN010000001">
    <property type="protein sequence ID" value="MDQ1105657.1"/>
    <property type="molecule type" value="Genomic_DNA"/>
</dbReference>
<dbReference type="InterPro" id="IPR013149">
    <property type="entry name" value="ADH-like_C"/>
</dbReference>
<evidence type="ECO:0000256" key="1">
    <source>
        <dbReference type="ARBA" id="ARBA00001947"/>
    </source>
</evidence>
<dbReference type="SUPFAM" id="SSF51735">
    <property type="entry name" value="NAD(P)-binding Rossmann-fold domains"/>
    <property type="match status" value="1"/>
</dbReference>
<dbReference type="Gene3D" id="3.90.180.10">
    <property type="entry name" value="Medium-chain alcohol dehydrogenases, catalytic domain"/>
    <property type="match status" value="1"/>
</dbReference>
<evidence type="ECO:0000256" key="8">
    <source>
        <dbReference type="ARBA" id="ARBA00049243"/>
    </source>
</evidence>
<organism evidence="11 12">
    <name type="scientific">Nocardioides zeae</name>
    <dbReference type="NCBI Taxonomy" id="1457234"/>
    <lineage>
        <taxon>Bacteria</taxon>
        <taxon>Bacillati</taxon>
        <taxon>Actinomycetota</taxon>
        <taxon>Actinomycetes</taxon>
        <taxon>Propionibacteriales</taxon>
        <taxon>Nocardioidaceae</taxon>
        <taxon>Nocardioides</taxon>
    </lineage>
</organism>
<dbReference type="InterPro" id="IPR011032">
    <property type="entry name" value="GroES-like_sf"/>
</dbReference>